<name>A0ABW3HCL1_9GAMM</name>
<dbReference type="Gene3D" id="1.10.45.10">
    <property type="entry name" value="Vanillyl-alcohol Oxidase, Chain A, domain 4"/>
    <property type="match status" value="1"/>
</dbReference>
<evidence type="ECO:0000256" key="1">
    <source>
        <dbReference type="ARBA" id="ARBA00022827"/>
    </source>
</evidence>
<dbReference type="Gene3D" id="3.30.465.10">
    <property type="match status" value="1"/>
</dbReference>
<dbReference type="PANTHER" id="PTHR43762:SF1">
    <property type="entry name" value="D-ARABINONO-1,4-LACTONE OXIDASE"/>
    <property type="match status" value="1"/>
</dbReference>
<dbReference type="SUPFAM" id="SSF56176">
    <property type="entry name" value="FAD-binding/transporter-associated domain-like"/>
    <property type="match status" value="1"/>
</dbReference>
<keyword evidence="1" id="KW-0285">Flavoprotein</keyword>
<dbReference type="InterPro" id="IPR016171">
    <property type="entry name" value="Vanillyl_alc_oxidase_C-sub2"/>
</dbReference>
<dbReference type="Pfam" id="PF04030">
    <property type="entry name" value="ALO"/>
    <property type="match status" value="1"/>
</dbReference>
<dbReference type="InterPro" id="IPR007173">
    <property type="entry name" value="ALO_C"/>
</dbReference>
<dbReference type="InterPro" id="IPR016166">
    <property type="entry name" value="FAD-bd_PCMH"/>
</dbReference>
<evidence type="ECO:0000256" key="2">
    <source>
        <dbReference type="ARBA" id="ARBA00023002"/>
    </source>
</evidence>
<dbReference type="InterPro" id="IPR016169">
    <property type="entry name" value="FAD-bd_PCMH_sub2"/>
</dbReference>
<dbReference type="Pfam" id="PF01565">
    <property type="entry name" value="FAD_binding_4"/>
    <property type="match status" value="1"/>
</dbReference>
<protein>
    <submittedName>
        <fullName evidence="4">FAD-binding protein</fullName>
    </submittedName>
</protein>
<organism evidence="4 5">
    <name type="scientific">Paraperlucidibaca wandonensis</name>
    <dbReference type="NCBI Taxonomy" id="1268273"/>
    <lineage>
        <taxon>Bacteria</taxon>
        <taxon>Pseudomonadati</taxon>
        <taxon>Pseudomonadota</taxon>
        <taxon>Gammaproteobacteria</taxon>
        <taxon>Moraxellales</taxon>
        <taxon>Moraxellaceae</taxon>
        <taxon>Paraperlucidibaca</taxon>
    </lineage>
</organism>
<keyword evidence="5" id="KW-1185">Reference proteome</keyword>
<proteinExistence type="predicted"/>
<accession>A0ABW3HCL1</accession>
<dbReference type="PROSITE" id="PS51387">
    <property type="entry name" value="FAD_PCMH"/>
    <property type="match status" value="1"/>
</dbReference>
<sequence>MRTKSAELSGWGRYPQVDATLARPEQYRELAAWAQQASLARGMGRAYGDAAISANGTTVLTERLDRLLSFDADTGVLRAEAGVTLDAILRAVMAKGWFLPVTPGTRYITLGGAIAADVHGKNHHHVGSFGRFVRSFELFTAAGAMTCSSSQNVPAYQATLGGMGMTGLIGEVELQLKRIPSSNMLVQHVPAANLRESLALMSSAEHDDEYTVSWIDCLASGAKLGRSVFMRGQHADGAHAHGPRDAKLSLPINVPSAALNRYSVGAFNALYYRWEGRKTKPFRCDFEPFFYPLDGIKQWHRLYGKPGFVQYQFVVGEAAAEACIGDVLKAVSSSGNASFLAVLKRFGEAGDGLLSFPQAGMTLALDLPLRAGTLALLDRLDAIVVAHAGRVYLAKDARLNASMMSAMYPQLAEWQAIRRELDPDGLFVSALGQRLEMAP</sequence>
<dbReference type="PANTHER" id="PTHR43762">
    <property type="entry name" value="L-GULONOLACTONE OXIDASE"/>
    <property type="match status" value="1"/>
</dbReference>
<dbReference type="Proteomes" id="UP001597044">
    <property type="component" value="Unassembled WGS sequence"/>
</dbReference>
<gene>
    <name evidence="4" type="ORF">ACFQ0F_00490</name>
</gene>
<dbReference type="InterPro" id="IPR036318">
    <property type="entry name" value="FAD-bd_PCMH-like_sf"/>
</dbReference>
<comment type="caution">
    <text evidence="4">The sequence shown here is derived from an EMBL/GenBank/DDBJ whole genome shotgun (WGS) entry which is preliminary data.</text>
</comment>
<dbReference type="InterPro" id="IPR006094">
    <property type="entry name" value="Oxid_FAD_bind_N"/>
</dbReference>
<keyword evidence="2" id="KW-0560">Oxidoreductase</keyword>
<evidence type="ECO:0000313" key="4">
    <source>
        <dbReference type="EMBL" id="MFD0948884.1"/>
    </source>
</evidence>
<feature type="domain" description="FAD-binding PCMH-type" evidence="3">
    <location>
        <begin position="14"/>
        <end position="179"/>
    </location>
</feature>
<keyword evidence="1" id="KW-0274">FAD</keyword>
<reference evidence="5" key="1">
    <citation type="journal article" date="2019" name="Int. J. Syst. Evol. Microbiol.">
        <title>The Global Catalogue of Microorganisms (GCM) 10K type strain sequencing project: providing services to taxonomists for standard genome sequencing and annotation.</title>
        <authorList>
            <consortium name="The Broad Institute Genomics Platform"/>
            <consortium name="The Broad Institute Genome Sequencing Center for Infectious Disease"/>
            <person name="Wu L."/>
            <person name="Ma J."/>
        </authorList>
    </citation>
    <scope>NUCLEOTIDE SEQUENCE [LARGE SCALE GENOMIC DNA]</scope>
    <source>
        <strain evidence="5">CCUG 63419</strain>
    </source>
</reference>
<evidence type="ECO:0000259" key="3">
    <source>
        <dbReference type="PROSITE" id="PS51387"/>
    </source>
</evidence>
<evidence type="ECO:0000313" key="5">
    <source>
        <dbReference type="Proteomes" id="UP001597044"/>
    </source>
</evidence>
<dbReference type="EMBL" id="JBHTIT010000001">
    <property type="protein sequence ID" value="MFD0948884.1"/>
    <property type="molecule type" value="Genomic_DNA"/>
</dbReference>
<dbReference type="InterPro" id="IPR010031">
    <property type="entry name" value="FAD_lactone_oxidase-like"/>
</dbReference>
<dbReference type="RefSeq" id="WP_379067883.1">
    <property type="nucleotide sequence ID" value="NZ_JBHTIT010000001.1"/>
</dbReference>